<dbReference type="Gene3D" id="3.10.350.10">
    <property type="entry name" value="LysM domain"/>
    <property type="match status" value="1"/>
</dbReference>
<dbReference type="SUPFAM" id="SSF48452">
    <property type="entry name" value="TPR-like"/>
    <property type="match status" value="1"/>
</dbReference>
<dbReference type="SUPFAM" id="SSF50978">
    <property type="entry name" value="WD40 repeat-like"/>
    <property type="match status" value="1"/>
</dbReference>
<evidence type="ECO:0000259" key="6">
    <source>
        <dbReference type="PROSITE" id="PS51782"/>
    </source>
</evidence>
<dbReference type="Pfam" id="PF00400">
    <property type="entry name" value="WD40"/>
    <property type="match status" value="1"/>
</dbReference>
<dbReference type="GO" id="GO:1990234">
    <property type="term" value="C:transferase complex"/>
    <property type="evidence" value="ECO:0007669"/>
    <property type="project" value="UniProtKB-ARBA"/>
</dbReference>
<feature type="compositionally biased region" description="Low complexity" evidence="5">
    <location>
        <begin position="1696"/>
        <end position="1709"/>
    </location>
</feature>
<evidence type="ECO:0000313" key="7">
    <source>
        <dbReference type="EMBL" id="ETV99755.1"/>
    </source>
</evidence>
<evidence type="ECO:0000256" key="3">
    <source>
        <dbReference type="PROSITE-ProRule" id="PRU00221"/>
    </source>
</evidence>
<reference evidence="7" key="1">
    <citation type="submission" date="2013-12" db="EMBL/GenBank/DDBJ databases">
        <title>The Genome Sequence of Aphanomyces invadans NJM9701.</title>
        <authorList>
            <consortium name="The Broad Institute Genomics Platform"/>
            <person name="Russ C."/>
            <person name="Tyler B."/>
            <person name="van West P."/>
            <person name="Dieguez-Uribeondo J."/>
            <person name="Young S.K."/>
            <person name="Zeng Q."/>
            <person name="Gargeya S."/>
            <person name="Fitzgerald M."/>
            <person name="Abouelleil A."/>
            <person name="Alvarado L."/>
            <person name="Chapman S.B."/>
            <person name="Gainer-Dewar J."/>
            <person name="Goldberg J."/>
            <person name="Griggs A."/>
            <person name="Gujja S."/>
            <person name="Hansen M."/>
            <person name="Howarth C."/>
            <person name="Imamovic A."/>
            <person name="Ireland A."/>
            <person name="Larimer J."/>
            <person name="McCowan C."/>
            <person name="Murphy C."/>
            <person name="Pearson M."/>
            <person name="Poon T.W."/>
            <person name="Priest M."/>
            <person name="Roberts A."/>
            <person name="Saif S."/>
            <person name="Shea T."/>
            <person name="Sykes S."/>
            <person name="Wortman J."/>
            <person name="Nusbaum C."/>
            <person name="Birren B."/>
        </authorList>
    </citation>
    <scope>NUCLEOTIDE SEQUENCE [LARGE SCALE GENOMIC DNA]</scope>
    <source>
        <strain evidence="7">NJM9701</strain>
    </source>
</reference>
<evidence type="ECO:0000256" key="5">
    <source>
        <dbReference type="SAM" id="MobiDB-lite"/>
    </source>
</evidence>
<accession>A0A024U009</accession>
<dbReference type="Pfam" id="PF13432">
    <property type="entry name" value="TPR_16"/>
    <property type="match status" value="1"/>
</dbReference>
<name>A0A024U009_9STRA</name>
<dbReference type="CDD" id="cd00063">
    <property type="entry name" value="FN3"/>
    <property type="match status" value="1"/>
</dbReference>
<dbReference type="Pfam" id="PF01476">
    <property type="entry name" value="LysM"/>
    <property type="match status" value="1"/>
</dbReference>
<dbReference type="GeneID" id="20084858"/>
<gene>
    <name evidence="7" type="ORF">H310_07808</name>
</gene>
<dbReference type="PROSITE" id="PS51782">
    <property type="entry name" value="LYSM"/>
    <property type="match status" value="1"/>
</dbReference>
<sequence>MATADEVKMEIDVDPEKLRNRKKKKVFLQRRDDVIHGVGAKAAELRRRLFNRRTKTKADVANLPLVKQAKKDALDVRMALVEHDVKARMIDAHTRTHFELAESFRYLNQSLRHSTRSVRNNTSTLEDLARRVEFMQQINAKSPVFTQPPAQEKVKQEVGAKLTAFLPQESCPTCGKVLATSALLNMHEPFCRGIVVRELPLSMLRCKLCHRAIKGDRLAYHMDSCQRDHDRHAVIWASPAYALKGQPPEPPTAFRVVRTTHSSISFAWNPPTFTADLAVVDFQIQLHVLVIERFQRLQHRQHERTFHPLPVVSTSRWALHHHPVAMHGYTVDRLPAKSTFGRMAVRCKTLNGWSGWTDCNDEDVSTTDPVAPSRPLFLSVGLVTVDSIALSWLPPFDMGGEPIDEYIVSFSGYVQVHDGTNSIDMRAAELKDFTRRVKAPDRPLVNLSDYSTDRIQSDDADAHYVRCTIDGLRSGQSYSRWRVCAVSVSGVIGDTTPELPPVRTLVHGKEYELVAELQEAINSTATTIDSAFYNGFVQRYDRKHYIQLVADTIRLHHPSLSGRVDAMLPVESDSSEDSDTSGSDAESSSSAPEAFGSASLSSTPQLTLKPKSAVDIMEAENQKRLALQAVRRKQFRYRLHQLHTHVDTLEYNIAWADERCTVLVSMVEAAERRIMDKQAELERAREFKGPAMDSLAMHGGLQRFYTPALITALEEELDIERYYIVDTKADLRAVEDQKKADMAMLATKRAQIVTRQSALDSFETECELDQFKAARGATVVVKFKARHLSYCFDTWRRHCRRRRVDRAVMTRALTRLVHVKVSSAWKHWQACVARLRDLDVVGIDIIGKGGVELKGVHAARTHLQSDLYSALHECRELSSTLQTTSHTTSQNERKRSNVFAKERKAQLLRGVESKIQESLRDEGDAHLDVGNVEAAVTTYEALLDNLTAMPSKAATTIDAQDPIQLSLVYNRLGRAHFMLRNYDRAANAFERASIVATSVGNPAESAVAWRGLADCHLAKREWPAALDLYLKAAGAYEDVSDVGGEVASWRGIAACYREMDAGDLATEASVKADSLEHVLDQKMDHIENTLAELHSRLIGVTVKLSVERQCERVGAIVPRLRQERLHCKVSIMEEEKVLHALEIMLDEKKAIHKQAEADLKTSQVSDSAFVDSAVFLGLSTRYTVDEFQANVAKFLRQLDVLQLAIDRERSNSAIRISNLNDRIQECEEELKAETGPLMRRVRGKDPLRCFRFNAVNAMYKNVLGHASGGVDTAVASVGPTLIVYDFLTGVCMGQGVGDVGGDQRHLGPPHGHTKTIMTLFSFHSFVYTGSMDCTLLVWQLEDNLPVLRHRVTDFDAAIMAITATMQYLVAGTADCCIMIHDAKSYERLVAIPSAHFRTVTFLAMDLNVLYSAGADNELRAWHVQDSHHAATTERALPSPGILPARRTVRYTRGVRLRPTREGPTWKQGHVHPVSCVHFAANEVVSGDHGGNVVVWDGDTGAMRRHMHVHNCAITCLSFDSLRVVTGATDGTICISDLVSGVLLQTLHGHQSKVLDLQVDRLHLVSVSDDGSIRQWRWHTRDGSSLCSNRFHILGPGDTLRSISLQYRTSVASIREWNRIQDVTKLYLGQQLLVQKAVPDEIGDADRLISPVLGKLALEDTAFLVQNRMPKAALDARLQEIIQNLSVADDDGSSPNAATATPTMEETPGAHSDGDSGDGDGNERDNAAEDDGGDDTNDEGADADD</sequence>
<feature type="region of interest" description="Disordered" evidence="5">
    <location>
        <begin position="571"/>
        <end position="604"/>
    </location>
</feature>
<dbReference type="SMART" id="SM00028">
    <property type="entry name" value="TPR"/>
    <property type="match status" value="2"/>
</dbReference>
<evidence type="ECO:0000256" key="1">
    <source>
        <dbReference type="ARBA" id="ARBA00022574"/>
    </source>
</evidence>
<dbReference type="STRING" id="157072.A0A024U009"/>
<protein>
    <recommendedName>
        <fullName evidence="6">LysM domain-containing protein</fullName>
    </recommendedName>
</protein>
<dbReference type="InterPro" id="IPR003961">
    <property type="entry name" value="FN3_dom"/>
</dbReference>
<dbReference type="InterPro" id="IPR018392">
    <property type="entry name" value="LysM"/>
</dbReference>
<dbReference type="PANTHER" id="PTHR22847">
    <property type="entry name" value="WD40 REPEAT PROTEIN"/>
    <property type="match status" value="1"/>
</dbReference>
<keyword evidence="4" id="KW-0802">TPR repeat</keyword>
<feature type="repeat" description="TPR" evidence="4">
    <location>
        <begin position="966"/>
        <end position="999"/>
    </location>
</feature>
<feature type="region of interest" description="Disordered" evidence="5">
    <location>
        <begin position="1686"/>
        <end position="1744"/>
    </location>
</feature>
<dbReference type="PROSITE" id="PS50082">
    <property type="entry name" value="WD_REPEATS_2"/>
    <property type="match status" value="1"/>
</dbReference>
<dbReference type="SMART" id="SM00320">
    <property type="entry name" value="WD40"/>
    <property type="match status" value="6"/>
</dbReference>
<dbReference type="eggNOG" id="KOG0281">
    <property type="taxonomic scope" value="Eukaryota"/>
</dbReference>
<dbReference type="RefSeq" id="XP_008871531.1">
    <property type="nucleotide sequence ID" value="XM_008873309.1"/>
</dbReference>
<dbReference type="InterPro" id="IPR019734">
    <property type="entry name" value="TPR_rpt"/>
</dbReference>
<proteinExistence type="predicted"/>
<dbReference type="CDD" id="cd00118">
    <property type="entry name" value="LysM"/>
    <property type="match status" value="1"/>
</dbReference>
<feature type="compositionally biased region" description="Low complexity" evidence="5">
    <location>
        <begin position="580"/>
        <end position="599"/>
    </location>
</feature>
<keyword evidence="2" id="KW-0677">Repeat</keyword>
<dbReference type="EMBL" id="KI913966">
    <property type="protein sequence ID" value="ETV99755.1"/>
    <property type="molecule type" value="Genomic_DNA"/>
</dbReference>
<feature type="domain" description="LysM" evidence="6">
    <location>
        <begin position="1589"/>
        <end position="1633"/>
    </location>
</feature>
<dbReference type="Gene3D" id="1.25.40.10">
    <property type="entry name" value="Tetratricopeptide repeat domain"/>
    <property type="match status" value="1"/>
</dbReference>
<dbReference type="InterPro" id="IPR036779">
    <property type="entry name" value="LysM_dom_sf"/>
</dbReference>
<feature type="repeat" description="WD" evidence="3">
    <location>
        <begin position="1546"/>
        <end position="1575"/>
    </location>
</feature>
<dbReference type="SUPFAM" id="SSF54106">
    <property type="entry name" value="LysM domain"/>
    <property type="match status" value="1"/>
</dbReference>
<dbReference type="InterPro" id="IPR036116">
    <property type="entry name" value="FN3_sf"/>
</dbReference>
<dbReference type="SUPFAM" id="SSF49265">
    <property type="entry name" value="Fibronectin type III"/>
    <property type="match status" value="1"/>
</dbReference>
<dbReference type="VEuPathDB" id="FungiDB:H310_07808"/>
<keyword evidence="1 3" id="KW-0853">WD repeat</keyword>
<dbReference type="InterPro" id="IPR011990">
    <property type="entry name" value="TPR-like_helical_dom_sf"/>
</dbReference>
<dbReference type="Gene3D" id="2.130.10.10">
    <property type="entry name" value="YVTN repeat-like/Quinoprotein amine dehydrogenase"/>
    <property type="match status" value="2"/>
</dbReference>
<dbReference type="Gene3D" id="2.60.40.10">
    <property type="entry name" value="Immunoglobulins"/>
    <property type="match status" value="1"/>
</dbReference>
<dbReference type="InterPro" id="IPR015943">
    <property type="entry name" value="WD40/YVTN_repeat-like_dom_sf"/>
</dbReference>
<feature type="compositionally biased region" description="Acidic residues" evidence="5">
    <location>
        <begin position="1727"/>
        <end position="1744"/>
    </location>
</feature>
<dbReference type="Pfam" id="PF23754">
    <property type="entry name" value="Beta-prop_IP5PC_F"/>
    <property type="match status" value="1"/>
</dbReference>
<dbReference type="InterPro" id="IPR056454">
    <property type="entry name" value="Beta-prop_IP5PC_F"/>
</dbReference>
<dbReference type="InterPro" id="IPR001680">
    <property type="entry name" value="WD40_rpt"/>
</dbReference>
<dbReference type="InterPro" id="IPR013783">
    <property type="entry name" value="Ig-like_fold"/>
</dbReference>
<organism evidence="7">
    <name type="scientific">Aphanomyces invadans</name>
    <dbReference type="NCBI Taxonomy" id="157072"/>
    <lineage>
        <taxon>Eukaryota</taxon>
        <taxon>Sar</taxon>
        <taxon>Stramenopiles</taxon>
        <taxon>Oomycota</taxon>
        <taxon>Saprolegniomycetes</taxon>
        <taxon>Saprolegniales</taxon>
        <taxon>Verrucalvaceae</taxon>
        <taxon>Aphanomyces</taxon>
    </lineage>
</organism>
<dbReference type="InterPro" id="IPR036322">
    <property type="entry name" value="WD40_repeat_dom_sf"/>
</dbReference>
<dbReference type="SMART" id="SM00060">
    <property type="entry name" value="FN3"/>
    <property type="match status" value="2"/>
</dbReference>
<dbReference type="PROSITE" id="PS50005">
    <property type="entry name" value="TPR"/>
    <property type="match status" value="1"/>
</dbReference>
<dbReference type="OrthoDB" id="190105at2759"/>
<dbReference type="PANTHER" id="PTHR22847:SF637">
    <property type="entry name" value="WD REPEAT DOMAIN 5B"/>
    <property type="match status" value="1"/>
</dbReference>
<dbReference type="SMART" id="SM00257">
    <property type="entry name" value="LysM"/>
    <property type="match status" value="1"/>
</dbReference>
<evidence type="ECO:0000256" key="4">
    <source>
        <dbReference type="PROSITE-ProRule" id="PRU00339"/>
    </source>
</evidence>
<evidence type="ECO:0000256" key="2">
    <source>
        <dbReference type="ARBA" id="ARBA00022737"/>
    </source>
</evidence>